<feature type="transmembrane region" description="Helical" evidence="1">
    <location>
        <begin position="7"/>
        <end position="27"/>
    </location>
</feature>
<reference evidence="2 3" key="1">
    <citation type="journal article" date="2009" name="Science">
        <title>Genome sequence, comparative analysis, and population genetics of the domestic horse.</title>
        <authorList>
            <consortium name="Broad Institute Genome Sequencing Platform"/>
            <consortium name="Broad Institute Whole Genome Assembly Team"/>
            <person name="Wade C.M."/>
            <person name="Giulotto E."/>
            <person name="Sigurdsson S."/>
            <person name="Zoli M."/>
            <person name="Gnerre S."/>
            <person name="Imsland F."/>
            <person name="Lear T.L."/>
            <person name="Adelson D.L."/>
            <person name="Bailey E."/>
            <person name="Bellone R.R."/>
            <person name="Bloecker H."/>
            <person name="Distl O."/>
            <person name="Edgar R.C."/>
            <person name="Garber M."/>
            <person name="Leeb T."/>
            <person name="Mauceli E."/>
            <person name="MacLeod J.N."/>
            <person name="Penedo M.C.T."/>
            <person name="Raison J.M."/>
            <person name="Sharpe T."/>
            <person name="Vogel J."/>
            <person name="Andersson L."/>
            <person name="Antczak D.F."/>
            <person name="Biagi T."/>
            <person name="Binns M.M."/>
            <person name="Chowdhary B.P."/>
            <person name="Coleman S.J."/>
            <person name="Della Valle G."/>
            <person name="Fryc S."/>
            <person name="Guerin G."/>
            <person name="Hasegawa T."/>
            <person name="Hill E.W."/>
            <person name="Jurka J."/>
            <person name="Kiialainen A."/>
            <person name="Lindgren G."/>
            <person name="Liu J."/>
            <person name="Magnani E."/>
            <person name="Mickelson J.R."/>
            <person name="Murray J."/>
            <person name="Nergadze S.G."/>
            <person name="Onofrio R."/>
            <person name="Pedroni S."/>
            <person name="Piras M.F."/>
            <person name="Raudsepp T."/>
            <person name="Rocchi M."/>
            <person name="Roeed K.H."/>
            <person name="Ryder O.A."/>
            <person name="Searle S."/>
            <person name="Skow L."/>
            <person name="Swinburne J.E."/>
            <person name="Syvaenen A.C."/>
            <person name="Tozaki T."/>
            <person name="Valberg S.J."/>
            <person name="Vaudin M."/>
            <person name="White J.R."/>
            <person name="Zody M.C."/>
            <person name="Lander E.S."/>
            <person name="Lindblad-Toh K."/>
        </authorList>
    </citation>
    <scope>NUCLEOTIDE SEQUENCE [LARGE SCALE GENOMIC DNA]</scope>
    <source>
        <strain evidence="2 3">Thoroughbred</strain>
    </source>
</reference>
<evidence type="ECO:0000313" key="2">
    <source>
        <dbReference type="Ensembl" id="ENSECAP00000076846.1"/>
    </source>
</evidence>
<keyword evidence="1" id="KW-1133">Transmembrane helix</keyword>
<evidence type="ECO:0000256" key="1">
    <source>
        <dbReference type="SAM" id="Phobius"/>
    </source>
</evidence>
<keyword evidence="3" id="KW-1185">Reference proteome</keyword>
<dbReference type="AlphaFoldDB" id="A0A9L0SPR2"/>
<protein>
    <submittedName>
        <fullName evidence="2">Uncharacterized protein</fullName>
    </submittedName>
</protein>
<sequence>HILGCRFLFFSTLNISCLSLLAVKVSADKSADSLLGVSLYVTCCFSLSAFKILSLSLILDILIIVCLGVGLFGFILFGTFCASWIKTSVSFPRLGKFSAIISPNKLSASFSLFSV</sequence>
<evidence type="ECO:0000313" key="3">
    <source>
        <dbReference type="Proteomes" id="UP000002281"/>
    </source>
</evidence>
<reference evidence="2" key="3">
    <citation type="submission" date="2025-09" db="UniProtKB">
        <authorList>
            <consortium name="Ensembl"/>
        </authorList>
    </citation>
    <scope>IDENTIFICATION</scope>
    <source>
        <strain evidence="2">Thoroughbred</strain>
    </source>
</reference>
<reference evidence="2" key="2">
    <citation type="submission" date="2025-08" db="UniProtKB">
        <authorList>
            <consortium name="Ensembl"/>
        </authorList>
    </citation>
    <scope>IDENTIFICATION</scope>
    <source>
        <strain evidence="2">Thoroughbred</strain>
    </source>
</reference>
<feature type="transmembrane region" description="Helical" evidence="1">
    <location>
        <begin position="33"/>
        <end position="50"/>
    </location>
</feature>
<proteinExistence type="predicted"/>
<name>A0A9L0SPR2_HORSE</name>
<dbReference type="GeneTree" id="ENSGT01010000224264"/>
<organism evidence="2 3">
    <name type="scientific">Equus caballus</name>
    <name type="common">Horse</name>
    <dbReference type="NCBI Taxonomy" id="9796"/>
    <lineage>
        <taxon>Eukaryota</taxon>
        <taxon>Metazoa</taxon>
        <taxon>Chordata</taxon>
        <taxon>Craniata</taxon>
        <taxon>Vertebrata</taxon>
        <taxon>Euteleostomi</taxon>
        <taxon>Mammalia</taxon>
        <taxon>Eutheria</taxon>
        <taxon>Laurasiatheria</taxon>
        <taxon>Perissodactyla</taxon>
        <taxon>Equidae</taxon>
        <taxon>Equus</taxon>
    </lineage>
</organism>
<accession>A0A9L0SPR2</accession>
<dbReference type="Ensembl" id="ENSECAT00000136643.1">
    <property type="protein sequence ID" value="ENSECAP00000076846.1"/>
    <property type="gene ID" value="ENSECAG00000059223.1"/>
</dbReference>
<keyword evidence="1" id="KW-0812">Transmembrane</keyword>
<feature type="transmembrane region" description="Helical" evidence="1">
    <location>
        <begin position="57"/>
        <end position="85"/>
    </location>
</feature>
<keyword evidence="1" id="KW-0472">Membrane</keyword>
<dbReference type="Proteomes" id="UP000002281">
    <property type="component" value="Chromosome 18"/>
</dbReference>